<keyword evidence="1 5" id="KW-0963">Cytoplasm</keyword>
<gene>
    <name evidence="5" type="primary">csrA</name>
    <name evidence="6" type="ORF">UU48_C0031G0005</name>
</gene>
<organism evidence="6 7">
    <name type="scientific">Candidatus Uhrbacteria bacterium GW2011_GWF2_41_16</name>
    <dbReference type="NCBI Taxonomy" id="1618997"/>
    <lineage>
        <taxon>Bacteria</taxon>
        <taxon>Candidatus Uhriibacteriota</taxon>
    </lineage>
</organism>
<dbReference type="GO" id="GO:0006402">
    <property type="term" value="P:mRNA catabolic process"/>
    <property type="evidence" value="ECO:0007669"/>
    <property type="project" value="InterPro"/>
</dbReference>
<dbReference type="Gene3D" id="2.60.40.4380">
    <property type="entry name" value="Translational regulator CsrA"/>
    <property type="match status" value="1"/>
</dbReference>
<dbReference type="GO" id="GO:0048027">
    <property type="term" value="F:mRNA 5'-UTR binding"/>
    <property type="evidence" value="ECO:0007669"/>
    <property type="project" value="UniProtKB-UniRule"/>
</dbReference>
<dbReference type="NCBIfam" id="NF002469">
    <property type="entry name" value="PRK01712.1"/>
    <property type="match status" value="1"/>
</dbReference>
<evidence type="ECO:0000256" key="5">
    <source>
        <dbReference type="HAMAP-Rule" id="MF_00167"/>
    </source>
</evidence>
<dbReference type="NCBIfam" id="TIGR00202">
    <property type="entry name" value="csrA"/>
    <property type="match status" value="1"/>
</dbReference>
<dbReference type="GO" id="GO:0005829">
    <property type="term" value="C:cytosol"/>
    <property type="evidence" value="ECO:0007669"/>
    <property type="project" value="TreeGrafter"/>
</dbReference>
<dbReference type="GO" id="GO:1902208">
    <property type="term" value="P:regulation of bacterial-type flagellum assembly"/>
    <property type="evidence" value="ECO:0007669"/>
    <property type="project" value="UniProtKB-UniRule"/>
</dbReference>
<comment type="function">
    <text evidence="5">A translational regulator that binds mRNA to regulate translation initiation and/or mRNA stability. Usually binds in the 5'-UTR at or near the Shine-Dalgarno sequence preventing ribosome-binding, thus repressing translation. Its main target seems to be the major flagellin gene, while its function is anatagonized by FliW.</text>
</comment>
<comment type="caution">
    <text evidence="6">The sequence shown here is derived from an EMBL/GenBank/DDBJ whole genome shotgun (WGS) entry which is preliminary data.</text>
</comment>
<dbReference type="PATRIC" id="fig|1618997.3.peg.1207"/>
<protein>
    <recommendedName>
        <fullName evidence="5">Translational regulator CsrA</fullName>
    </recommendedName>
</protein>
<keyword evidence="2 5" id="KW-0678">Repressor</keyword>
<dbReference type="PANTHER" id="PTHR34984">
    <property type="entry name" value="CARBON STORAGE REGULATOR"/>
    <property type="match status" value="1"/>
</dbReference>
<evidence type="ECO:0000313" key="6">
    <source>
        <dbReference type="EMBL" id="KKR96461.1"/>
    </source>
</evidence>
<dbReference type="PANTHER" id="PTHR34984:SF1">
    <property type="entry name" value="CARBON STORAGE REGULATOR"/>
    <property type="match status" value="1"/>
</dbReference>
<dbReference type="SUPFAM" id="SSF117130">
    <property type="entry name" value="CsrA-like"/>
    <property type="match status" value="1"/>
</dbReference>
<evidence type="ECO:0000256" key="3">
    <source>
        <dbReference type="ARBA" id="ARBA00022845"/>
    </source>
</evidence>
<dbReference type="InterPro" id="IPR003751">
    <property type="entry name" value="CsrA"/>
</dbReference>
<evidence type="ECO:0000256" key="2">
    <source>
        <dbReference type="ARBA" id="ARBA00022491"/>
    </source>
</evidence>
<dbReference type="EMBL" id="LCAU01000031">
    <property type="protein sequence ID" value="KKR96461.1"/>
    <property type="molecule type" value="Genomic_DNA"/>
</dbReference>
<dbReference type="Pfam" id="PF02599">
    <property type="entry name" value="CsrA"/>
    <property type="match status" value="1"/>
</dbReference>
<name>A0A0G0V9V2_9BACT</name>
<dbReference type="Proteomes" id="UP000034746">
    <property type="component" value="Unassembled WGS sequence"/>
</dbReference>
<dbReference type="GO" id="GO:0045947">
    <property type="term" value="P:negative regulation of translational initiation"/>
    <property type="evidence" value="ECO:0007669"/>
    <property type="project" value="UniProtKB-UniRule"/>
</dbReference>
<comment type="similarity">
    <text evidence="5">Belongs to the CsrA/RsmA family.</text>
</comment>
<proteinExistence type="inferred from homology"/>
<evidence type="ECO:0000256" key="1">
    <source>
        <dbReference type="ARBA" id="ARBA00022490"/>
    </source>
</evidence>
<keyword evidence="4 5" id="KW-0694">RNA-binding</keyword>
<dbReference type="GO" id="GO:0006109">
    <property type="term" value="P:regulation of carbohydrate metabolic process"/>
    <property type="evidence" value="ECO:0007669"/>
    <property type="project" value="InterPro"/>
</dbReference>
<evidence type="ECO:0000313" key="7">
    <source>
        <dbReference type="Proteomes" id="UP000034746"/>
    </source>
</evidence>
<keyword evidence="3 5" id="KW-0810">Translation regulation</keyword>
<sequence length="77" mass="8862">MLILTRKSGEGIRIGDDIRIVILEVKGNQVRIGIDAPENTHVHRDEVYERIKLENIKAASATSEHLQKLFKLWTKKK</sequence>
<dbReference type="GO" id="GO:0044781">
    <property type="term" value="P:bacterial-type flagellum organization"/>
    <property type="evidence" value="ECO:0007669"/>
    <property type="project" value="UniProtKB-KW"/>
</dbReference>
<dbReference type="AlphaFoldDB" id="A0A0G0V9V2"/>
<accession>A0A0G0V9V2</accession>
<comment type="subcellular location">
    <subcellularLocation>
        <location evidence="5">Cytoplasm</location>
    </subcellularLocation>
</comment>
<dbReference type="FunFam" id="2.60.40.4380:FF:000002">
    <property type="entry name" value="Translational regulator CsrA"/>
    <property type="match status" value="1"/>
</dbReference>
<dbReference type="InterPro" id="IPR036107">
    <property type="entry name" value="CsrA_sf"/>
</dbReference>
<comment type="subunit">
    <text evidence="5">Homodimer; the beta-strands of each monomer intercalate to form a hydrophobic core, while the alpha-helices form wings that extend away from the core.</text>
</comment>
<dbReference type="HAMAP" id="MF_00167">
    <property type="entry name" value="CsrA"/>
    <property type="match status" value="1"/>
</dbReference>
<reference evidence="6 7" key="1">
    <citation type="journal article" date="2015" name="Nature">
        <title>rRNA introns, odd ribosomes, and small enigmatic genomes across a large radiation of phyla.</title>
        <authorList>
            <person name="Brown C.T."/>
            <person name="Hug L.A."/>
            <person name="Thomas B.C."/>
            <person name="Sharon I."/>
            <person name="Castelle C.J."/>
            <person name="Singh A."/>
            <person name="Wilkins M.J."/>
            <person name="Williams K.H."/>
            <person name="Banfield J.F."/>
        </authorList>
    </citation>
    <scope>NUCLEOTIDE SEQUENCE [LARGE SCALE GENOMIC DNA]</scope>
</reference>
<evidence type="ECO:0000256" key="4">
    <source>
        <dbReference type="ARBA" id="ARBA00022884"/>
    </source>
</evidence>
<keyword evidence="5" id="KW-1005">Bacterial flagellum biogenesis</keyword>